<dbReference type="AlphaFoldDB" id="A0A915J4Y0"/>
<evidence type="ECO:0000313" key="2">
    <source>
        <dbReference type="Proteomes" id="UP000887565"/>
    </source>
</evidence>
<accession>A0A915J4Y0</accession>
<protein>
    <submittedName>
        <fullName evidence="3">Uncharacterized protein</fullName>
    </submittedName>
</protein>
<feature type="region of interest" description="Disordered" evidence="1">
    <location>
        <begin position="1"/>
        <end position="39"/>
    </location>
</feature>
<organism evidence="2 3">
    <name type="scientific">Romanomermis culicivorax</name>
    <name type="common">Nematode worm</name>
    <dbReference type="NCBI Taxonomy" id="13658"/>
    <lineage>
        <taxon>Eukaryota</taxon>
        <taxon>Metazoa</taxon>
        <taxon>Ecdysozoa</taxon>
        <taxon>Nematoda</taxon>
        <taxon>Enoplea</taxon>
        <taxon>Dorylaimia</taxon>
        <taxon>Mermithida</taxon>
        <taxon>Mermithoidea</taxon>
        <taxon>Mermithidae</taxon>
        <taxon>Romanomermis</taxon>
    </lineage>
</organism>
<sequence length="129" mass="13999">MGAKVGRAPKPCHTSQRGGACPIHTKKRRRAVPQGAAWERAKSESKKASQCGSKLMIAGASYCNIFFSILTINNIISESIMALSSHLTKFISFIVANVTDYGDHKAMIPLPNRDPPGVVNLPCINVMYI</sequence>
<keyword evidence="2" id="KW-1185">Reference proteome</keyword>
<name>A0A915J4Y0_ROMCU</name>
<proteinExistence type="predicted"/>
<reference evidence="3" key="1">
    <citation type="submission" date="2022-11" db="UniProtKB">
        <authorList>
            <consortium name="WormBaseParasite"/>
        </authorList>
    </citation>
    <scope>IDENTIFICATION</scope>
</reference>
<dbReference type="Proteomes" id="UP000887565">
    <property type="component" value="Unplaced"/>
</dbReference>
<evidence type="ECO:0000313" key="3">
    <source>
        <dbReference type="WBParaSite" id="nRc.2.0.1.t21481-RA"/>
    </source>
</evidence>
<dbReference type="WBParaSite" id="nRc.2.0.1.t21481-RA">
    <property type="protein sequence ID" value="nRc.2.0.1.t21481-RA"/>
    <property type="gene ID" value="nRc.2.0.1.g21481"/>
</dbReference>
<evidence type="ECO:0000256" key="1">
    <source>
        <dbReference type="SAM" id="MobiDB-lite"/>
    </source>
</evidence>